<dbReference type="GO" id="GO:0005615">
    <property type="term" value="C:extracellular space"/>
    <property type="evidence" value="ECO:0007669"/>
    <property type="project" value="TreeGrafter"/>
</dbReference>
<keyword evidence="7" id="KW-1185">Reference proteome</keyword>
<feature type="domain" description="Lipase" evidence="5">
    <location>
        <begin position="326"/>
        <end position="559"/>
    </location>
</feature>
<dbReference type="Proteomes" id="UP001154078">
    <property type="component" value="Chromosome 6"/>
</dbReference>
<comment type="similarity">
    <text evidence="2 4">Belongs to the AB hydrolase superfamily. Lipase family.</text>
</comment>
<dbReference type="OrthoDB" id="199913at2759"/>
<evidence type="ECO:0000256" key="2">
    <source>
        <dbReference type="ARBA" id="ARBA00010701"/>
    </source>
</evidence>
<protein>
    <recommendedName>
        <fullName evidence="5">Lipase domain-containing protein</fullName>
    </recommendedName>
</protein>
<evidence type="ECO:0000256" key="3">
    <source>
        <dbReference type="ARBA" id="ARBA00022525"/>
    </source>
</evidence>
<evidence type="ECO:0000256" key="1">
    <source>
        <dbReference type="ARBA" id="ARBA00004613"/>
    </source>
</evidence>
<dbReference type="PANTHER" id="PTHR11610">
    <property type="entry name" value="LIPASE"/>
    <property type="match status" value="1"/>
</dbReference>
<dbReference type="PRINTS" id="PR00821">
    <property type="entry name" value="TAGLIPASE"/>
</dbReference>
<dbReference type="EMBL" id="OV121137">
    <property type="protein sequence ID" value="CAH0559705.1"/>
    <property type="molecule type" value="Genomic_DNA"/>
</dbReference>
<dbReference type="GO" id="GO:0016042">
    <property type="term" value="P:lipid catabolic process"/>
    <property type="evidence" value="ECO:0007669"/>
    <property type="project" value="TreeGrafter"/>
</dbReference>
<proteinExistence type="inferred from homology"/>
<dbReference type="GO" id="GO:0016298">
    <property type="term" value="F:lipase activity"/>
    <property type="evidence" value="ECO:0007669"/>
    <property type="project" value="InterPro"/>
</dbReference>
<dbReference type="InterPro" id="IPR013818">
    <property type="entry name" value="Lipase"/>
</dbReference>
<evidence type="ECO:0000259" key="5">
    <source>
        <dbReference type="Pfam" id="PF00151"/>
    </source>
</evidence>
<dbReference type="Pfam" id="PF00151">
    <property type="entry name" value="Lipase"/>
    <property type="match status" value="3"/>
</dbReference>
<dbReference type="SUPFAM" id="SSF53474">
    <property type="entry name" value="alpha/beta-Hydrolases"/>
    <property type="match status" value="3"/>
</dbReference>
<dbReference type="GO" id="GO:0017171">
    <property type="term" value="F:serine hydrolase activity"/>
    <property type="evidence" value="ECO:0007669"/>
    <property type="project" value="TreeGrafter"/>
</dbReference>
<dbReference type="Gene3D" id="3.40.50.1820">
    <property type="entry name" value="alpha/beta hydrolase"/>
    <property type="match status" value="3"/>
</dbReference>
<dbReference type="PANTHER" id="PTHR11610:SF169">
    <property type="entry name" value="GH15759P-RELATED"/>
    <property type="match status" value="1"/>
</dbReference>
<accession>A0A9P0FLN8</accession>
<organism evidence="6 7">
    <name type="scientific">Brassicogethes aeneus</name>
    <name type="common">Rape pollen beetle</name>
    <name type="synonym">Meligethes aeneus</name>
    <dbReference type="NCBI Taxonomy" id="1431903"/>
    <lineage>
        <taxon>Eukaryota</taxon>
        <taxon>Metazoa</taxon>
        <taxon>Ecdysozoa</taxon>
        <taxon>Arthropoda</taxon>
        <taxon>Hexapoda</taxon>
        <taxon>Insecta</taxon>
        <taxon>Pterygota</taxon>
        <taxon>Neoptera</taxon>
        <taxon>Endopterygota</taxon>
        <taxon>Coleoptera</taxon>
        <taxon>Polyphaga</taxon>
        <taxon>Cucujiformia</taxon>
        <taxon>Nitidulidae</taxon>
        <taxon>Meligethinae</taxon>
        <taxon>Brassicogethes</taxon>
    </lineage>
</organism>
<dbReference type="InterPro" id="IPR029058">
    <property type="entry name" value="AB_hydrolase_fold"/>
</dbReference>
<evidence type="ECO:0000256" key="4">
    <source>
        <dbReference type="RuleBase" id="RU004262"/>
    </source>
</evidence>
<comment type="subcellular location">
    <subcellularLocation>
        <location evidence="1">Secreted</location>
    </subcellularLocation>
</comment>
<reference evidence="6" key="1">
    <citation type="submission" date="2021-12" db="EMBL/GenBank/DDBJ databases">
        <authorList>
            <person name="King R."/>
        </authorList>
    </citation>
    <scope>NUCLEOTIDE SEQUENCE</scope>
</reference>
<feature type="domain" description="Lipase" evidence="5">
    <location>
        <begin position="572"/>
        <end position="819"/>
    </location>
</feature>
<name>A0A9P0FLN8_BRAAE</name>
<feature type="non-terminal residue" evidence="6">
    <location>
        <position position="1"/>
    </location>
</feature>
<keyword evidence="3" id="KW-0964">Secreted</keyword>
<sequence>HNPLQPSPLRIGDDRLLEESHFNFSEPTVLFFHAFFESYQATPATTIKTGKTTLQDPEELQVNDDSLLNNSKINFSKPTRIFCHGFTESYTAEVSQSVMKAYLKYEDCNVILINAQIPFARNYLVAANNVLGVGKYSAEFVDYLVSKGMPLSSLELIGMSLGSQTMGIVGASVKSGRIPKIMAYEPAGPLFHTRPESARLDKSDADFVIVIHTNWGFNGFFFPCGHVDFWINDSPLFQPGCSLWACASRRPSDMINELCKKIFCSHFFSHRLATYAINNQTAFPARKCTSFTSYKNGYCDKNDLQFVGDQVYSKTTLQDPEELQVNNDSLLNNSKINFSKPTKIFCHGFTESYTAEVSQSVMKAYLKYEDCNVILINAQIPFARNYLLAAYNILGVGKYSAEFVDYLVSKGMPLSSLELIGMSLGSQTMGIVGASVKSGRVPKIMAYDPAGPLFHIRPESARLDKSDADFVIVIHTNWGFNGFFFPCGHVDFWINDSPLFQPGCSLWACASRRPTDIINELFFCSHFFSHRLATYAINNQTAFLARKCTSFTSYKNGDCDKNDLQFVGDQVYSKANADNPKQLKINDEGLFRSSKIDFNKPTKFFVHGFLESYKSDDAQQTKKAYLDKEDCNMILVDAKVLYAGINYLAAANNVQAVGKYVATFVDYLVSKGMPISSLELIGMSLGGQTVGIIGAHVKSGRVPKILAYDPAGPLFNGYPEDKRLDKSDADFVIVIHTNWLQNGYFLPCGHVDFWINNTPLSQPGCSISQVTRRKPGNIPEIGTHFFSWRTGKFALYHPTAFPARKCDSYKSYKKGACNGNDLQYVGDKVKATASGNYYATVGKEIYS</sequence>
<feature type="domain" description="Lipase" evidence="5">
    <location>
        <begin position="62"/>
        <end position="299"/>
    </location>
</feature>
<evidence type="ECO:0000313" key="7">
    <source>
        <dbReference type="Proteomes" id="UP001154078"/>
    </source>
</evidence>
<dbReference type="InterPro" id="IPR000734">
    <property type="entry name" value="TAG_lipase"/>
</dbReference>
<evidence type="ECO:0000313" key="6">
    <source>
        <dbReference type="EMBL" id="CAH0559705.1"/>
    </source>
</evidence>
<dbReference type="AlphaFoldDB" id="A0A9P0FLN8"/>
<gene>
    <name evidence="6" type="ORF">MELIAE_LOCUS9730</name>
</gene>